<comment type="function">
    <text evidence="10">Part of the ABC transporter complex hrt involved in hemin import. Responsible for the translocation of the substrate across the membrane.</text>
</comment>
<dbReference type="PANTHER" id="PTHR43738:SF1">
    <property type="entry name" value="HEMIN TRANSPORT SYSTEM PERMEASE PROTEIN HRTB-RELATED"/>
    <property type="match status" value="1"/>
</dbReference>
<sequence>MFLALKEMKKEKGRFILIISIVVLISYLVFFLTSLAYGLSSSDRLAVDLWNGNRVILQKGTNKNILSSVLEKEDIDKFKGHDISPINVLSAVAYKNGDTSENTTYSIFIMGLDKKSKARPSIVEGRDIEDFTKEIVGSKSLKDEEGFKLGDKIRLSQNDKEYEIVGFTEESKFSVRPVFYTSVESASNQAMNYKKEDADTSPQMPHNSPERISGIIVHDDKKIENDNYDIVEINEFIKKLPGYTAQNLTFIMMIGFLIVISSIVLGVFIYIITMQKKQTFAILKIQGISSYYISKSVIFQTLILVFLGVLIGLGLTYISNIFLPAKVPFKVNFTNYLIISLLMIITSLLGAIFSVRAVSKVEALEALE</sequence>
<dbReference type="Proteomes" id="UP000441925">
    <property type="component" value="Unassembled WGS sequence"/>
</dbReference>
<protein>
    <recommendedName>
        <fullName evidence="4">Putative hemin transport system permease protein HrtB</fullName>
    </recommendedName>
</protein>
<evidence type="ECO:0000259" key="12">
    <source>
        <dbReference type="Pfam" id="PF02687"/>
    </source>
</evidence>
<dbReference type="EMBL" id="VULQ01000005">
    <property type="protein sequence ID" value="MSS77854.1"/>
    <property type="molecule type" value="Genomic_DNA"/>
</dbReference>
<dbReference type="PANTHER" id="PTHR43738">
    <property type="entry name" value="ABC TRANSPORTER, MEMBRANE PROTEIN"/>
    <property type="match status" value="1"/>
</dbReference>
<keyword evidence="6" id="KW-1003">Cell membrane</keyword>
<keyword evidence="8 11" id="KW-1133">Transmembrane helix</keyword>
<feature type="transmembrane region" description="Helical" evidence="11">
    <location>
        <begin position="248"/>
        <end position="272"/>
    </location>
</feature>
<evidence type="ECO:0000256" key="5">
    <source>
        <dbReference type="ARBA" id="ARBA00022448"/>
    </source>
</evidence>
<comment type="subcellular location">
    <subcellularLocation>
        <location evidence="1">Cell membrane</location>
        <topology evidence="1">Multi-pass membrane protein</topology>
    </subcellularLocation>
</comment>
<dbReference type="Pfam" id="PF02687">
    <property type="entry name" value="FtsX"/>
    <property type="match status" value="1"/>
</dbReference>
<keyword evidence="7 11" id="KW-0812">Transmembrane</keyword>
<evidence type="ECO:0000313" key="14">
    <source>
        <dbReference type="Proteomes" id="UP000441925"/>
    </source>
</evidence>
<accession>A0A6N7VV13</accession>
<comment type="caution">
    <text evidence="13">The sequence shown here is derived from an EMBL/GenBank/DDBJ whole genome shotgun (WGS) entry which is preliminary data.</text>
</comment>
<evidence type="ECO:0000256" key="2">
    <source>
        <dbReference type="ARBA" id="ARBA00008697"/>
    </source>
</evidence>
<evidence type="ECO:0000313" key="13">
    <source>
        <dbReference type="EMBL" id="MSS77854.1"/>
    </source>
</evidence>
<comment type="subunit">
    <text evidence="3">The complex is composed of two ATP-binding proteins (HrtA), two transmembrane proteins (HrtB) and a solute-binding protein.</text>
</comment>
<evidence type="ECO:0000256" key="10">
    <source>
        <dbReference type="ARBA" id="ARBA00024973"/>
    </source>
</evidence>
<keyword evidence="9 11" id="KW-0472">Membrane</keyword>
<dbReference type="AlphaFoldDB" id="A0A6N7VV13"/>
<keyword evidence="5" id="KW-0813">Transport</keyword>
<feature type="domain" description="ABC3 transporter permease C-terminal" evidence="12">
    <location>
        <begin position="251"/>
        <end position="362"/>
    </location>
</feature>
<name>A0A6N7VV13_9FIRM</name>
<dbReference type="InterPro" id="IPR051125">
    <property type="entry name" value="ABC-4/HrtB_transporter"/>
</dbReference>
<dbReference type="RefSeq" id="WP_154540413.1">
    <property type="nucleotide sequence ID" value="NZ_VULQ01000005.1"/>
</dbReference>
<evidence type="ECO:0000256" key="1">
    <source>
        <dbReference type="ARBA" id="ARBA00004651"/>
    </source>
</evidence>
<proteinExistence type="inferred from homology"/>
<organism evidence="13 14">
    <name type="scientific">Anaerococcus porci</name>
    <dbReference type="NCBI Taxonomy" id="2652269"/>
    <lineage>
        <taxon>Bacteria</taxon>
        <taxon>Bacillati</taxon>
        <taxon>Bacillota</taxon>
        <taxon>Tissierellia</taxon>
        <taxon>Tissierellales</taxon>
        <taxon>Peptoniphilaceae</taxon>
        <taxon>Anaerococcus</taxon>
    </lineage>
</organism>
<evidence type="ECO:0000256" key="4">
    <source>
        <dbReference type="ARBA" id="ARBA00016962"/>
    </source>
</evidence>
<evidence type="ECO:0000256" key="6">
    <source>
        <dbReference type="ARBA" id="ARBA00022475"/>
    </source>
</evidence>
<evidence type="ECO:0000256" key="9">
    <source>
        <dbReference type="ARBA" id="ARBA00023136"/>
    </source>
</evidence>
<feature type="transmembrane region" description="Helical" evidence="11">
    <location>
        <begin position="292"/>
        <end position="313"/>
    </location>
</feature>
<gene>
    <name evidence="13" type="ORF">FYJ26_05400</name>
</gene>
<evidence type="ECO:0000256" key="3">
    <source>
        <dbReference type="ARBA" id="ARBA00011131"/>
    </source>
</evidence>
<feature type="transmembrane region" description="Helical" evidence="11">
    <location>
        <begin position="15"/>
        <end position="39"/>
    </location>
</feature>
<reference evidence="13 14" key="1">
    <citation type="submission" date="2019-08" db="EMBL/GenBank/DDBJ databases">
        <title>In-depth cultivation of the pig gut microbiome towards novel bacterial diversity and tailored functional studies.</title>
        <authorList>
            <person name="Wylensek D."/>
            <person name="Hitch T.C.A."/>
            <person name="Clavel T."/>
        </authorList>
    </citation>
    <scope>NUCLEOTIDE SEQUENCE [LARGE SCALE GENOMIC DNA]</scope>
    <source>
        <strain evidence="13 14">WCA-380-WT-2B</strain>
    </source>
</reference>
<keyword evidence="14" id="KW-1185">Reference proteome</keyword>
<dbReference type="InterPro" id="IPR003838">
    <property type="entry name" value="ABC3_permease_C"/>
</dbReference>
<evidence type="ECO:0000256" key="7">
    <source>
        <dbReference type="ARBA" id="ARBA00022692"/>
    </source>
</evidence>
<comment type="similarity">
    <text evidence="2">Belongs to the ABC-4 integral membrane protein family. HrtB subfamily.</text>
</comment>
<dbReference type="GO" id="GO:0005886">
    <property type="term" value="C:plasma membrane"/>
    <property type="evidence" value="ECO:0007669"/>
    <property type="project" value="UniProtKB-SubCell"/>
</dbReference>
<evidence type="ECO:0000256" key="8">
    <source>
        <dbReference type="ARBA" id="ARBA00022989"/>
    </source>
</evidence>
<feature type="transmembrane region" description="Helical" evidence="11">
    <location>
        <begin position="333"/>
        <end position="355"/>
    </location>
</feature>
<evidence type="ECO:0000256" key="11">
    <source>
        <dbReference type="SAM" id="Phobius"/>
    </source>
</evidence>